<sequence length="206" mass="22089">MINQARVLSVFVLVATLSYGCSEDDPPPASEMDMTVEMGDATDSGENDLAPEVDVGPDQEGPVEKDEWDLVDSCLIDYALGPIVIFAESSSPPACIRVVLDQNTESSSYEIDDDLTYKTSEVRLSATLCDSQILVETSAGVSATTAKGTVNVVVTDLSQPLEVEAIDLEIQFAEDEANPFGPLNARFSLPNKVYEIGPAFECGNLE</sequence>
<gene>
    <name evidence="1" type="ORF">FRD01_10155</name>
</gene>
<dbReference type="AlphaFoldDB" id="A0A5B8XR34"/>
<dbReference type="PROSITE" id="PS51257">
    <property type="entry name" value="PROKAR_LIPOPROTEIN"/>
    <property type="match status" value="1"/>
</dbReference>
<evidence type="ECO:0000313" key="2">
    <source>
        <dbReference type="Proteomes" id="UP000321595"/>
    </source>
</evidence>
<keyword evidence="2" id="KW-1185">Reference proteome</keyword>
<reference evidence="1 2" key="1">
    <citation type="submission" date="2019-08" db="EMBL/GenBank/DDBJ databases">
        <authorList>
            <person name="Liang Q."/>
        </authorList>
    </citation>
    <scope>NUCLEOTIDE SEQUENCE [LARGE SCALE GENOMIC DNA]</scope>
    <source>
        <strain evidence="1 2">V1718</strain>
    </source>
</reference>
<dbReference type="EMBL" id="CP042467">
    <property type="protein sequence ID" value="QED27597.1"/>
    <property type="molecule type" value="Genomic_DNA"/>
</dbReference>
<protein>
    <submittedName>
        <fullName evidence="1">Uncharacterized protein</fullName>
    </submittedName>
</protein>
<dbReference type="KEGG" id="bbae:FRD01_10155"/>
<dbReference type="Proteomes" id="UP000321595">
    <property type="component" value="Chromosome"/>
</dbReference>
<proteinExistence type="predicted"/>
<dbReference type="RefSeq" id="WP_146959282.1">
    <property type="nucleotide sequence ID" value="NZ_CP042467.1"/>
</dbReference>
<name>A0A5B8XR34_9DELT</name>
<evidence type="ECO:0000313" key="1">
    <source>
        <dbReference type="EMBL" id="QED27597.1"/>
    </source>
</evidence>
<organism evidence="1 2">
    <name type="scientific">Microvenator marinus</name>
    <dbReference type="NCBI Taxonomy" id="2600177"/>
    <lineage>
        <taxon>Bacteria</taxon>
        <taxon>Deltaproteobacteria</taxon>
        <taxon>Bradymonadales</taxon>
        <taxon>Microvenatoraceae</taxon>
        <taxon>Microvenator</taxon>
    </lineage>
</organism>
<accession>A0A5B8XR34</accession>